<dbReference type="GO" id="GO:0051539">
    <property type="term" value="F:4 iron, 4 sulfur cluster binding"/>
    <property type="evidence" value="ECO:0007669"/>
    <property type="project" value="UniProtKB-KW"/>
</dbReference>
<dbReference type="GO" id="GO:0006298">
    <property type="term" value="P:mismatch repair"/>
    <property type="evidence" value="ECO:0007669"/>
    <property type="project" value="TreeGrafter"/>
</dbReference>
<evidence type="ECO:0000256" key="3">
    <source>
        <dbReference type="ARBA" id="ARBA00008343"/>
    </source>
</evidence>
<dbReference type="CDD" id="cd00056">
    <property type="entry name" value="ENDO3c"/>
    <property type="match status" value="1"/>
</dbReference>
<keyword evidence="8" id="KW-0227">DNA damage</keyword>
<dbReference type="GO" id="GO:0046872">
    <property type="term" value="F:metal ion binding"/>
    <property type="evidence" value="ECO:0007669"/>
    <property type="project" value="UniProtKB-KW"/>
</dbReference>
<dbReference type="FunFam" id="1.10.340.30:FF:000003">
    <property type="entry name" value="A/G-specific adenine glycosylase"/>
    <property type="match status" value="1"/>
</dbReference>
<keyword evidence="7" id="KW-0479">Metal-binding</keyword>
<dbReference type="GO" id="GO:0032357">
    <property type="term" value="F:oxidized purine DNA binding"/>
    <property type="evidence" value="ECO:0007669"/>
    <property type="project" value="TreeGrafter"/>
</dbReference>
<keyword evidence="11" id="KW-0411">Iron-sulfur</keyword>
<evidence type="ECO:0000256" key="6">
    <source>
        <dbReference type="ARBA" id="ARBA00022485"/>
    </source>
</evidence>
<keyword evidence="9" id="KW-0378">Hydrolase</keyword>
<feature type="region of interest" description="Disordered" evidence="14">
    <location>
        <begin position="60"/>
        <end position="90"/>
    </location>
</feature>
<evidence type="ECO:0000313" key="16">
    <source>
        <dbReference type="EMBL" id="PZR52666.1"/>
    </source>
</evidence>
<evidence type="ECO:0000256" key="12">
    <source>
        <dbReference type="ARBA" id="ARBA00023204"/>
    </source>
</evidence>
<dbReference type="PROSITE" id="PS01155">
    <property type="entry name" value="ENDONUCLEASE_III_2"/>
    <property type="match status" value="1"/>
</dbReference>
<dbReference type="Gene3D" id="1.10.340.30">
    <property type="entry name" value="Hypothetical protein, domain 2"/>
    <property type="match status" value="1"/>
</dbReference>
<dbReference type="EC" id="3.2.2.31" evidence="4"/>
<comment type="cofactor">
    <cofactor evidence="2">
        <name>[4Fe-4S] cluster</name>
        <dbReference type="ChEBI" id="CHEBI:49883"/>
    </cofactor>
</comment>
<dbReference type="Pfam" id="PF00633">
    <property type="entry name" value="HHH"/>
    <property type="match status" value="1"/>
</dbReference>
<evidence type="ECO:0000256" key="11">
    <source>
        <dbReference type="ARBA" id="ARBA00023014"/>
    </source>
</evidence>
<dbReference type="Pfam" id="PF00730">
    <property type="entry name" value="HhH-GPD"/>
    <property type="match status" value="1"/>
</dbReference>
<keyword evidence="13" id="KW-0326">Glycosidase</keyword>
<dbReference type="EMBL" id="QKWH01000008">
    <property type="protein sequence ID" value="PZR52666.1"/>
    <property type="molecule type" value="Genomic_DNA"/>
</dbReference>
<keyword evidence="6" id="KW-0004">4Fe-4S</keyword>
<evidence type="ECO:0000256" key="8">
    <source>
        <dbReference type="ARBA" id="ARBA00022763"/>
    </source>
</evidence>
<name>A0A2W5WWJ4_9MICO</name>
<dbReference type="GO" id="GO:0000701">
    <property type="term" value="F:purine-specific mismatch base pair DNA N-glycosylase activity"/>
    <property type="evidence" value="ECO:0007669"/>
    <property type="project" value="UniProtKB-EC"/>
</dbReference>
<dbReference type="PANTHER" id="PTHR42944">
    <property type="entry name" value="ADENINE DNA GLYCOSYLASE"/>
    <property type="match status" value="1"/>
</dbReference>
<evidence type="ECO:0000256" key="7">
    <source>
        <dbReference type="ARBA" id="ARBA00022723"/>
    </source>
</evidence>
<dbReference type="GO" id="GO:0034039">
    <property type="term" value="F:8-oxo-7,8-dihydroguanine DNA N-glycosylase activity"/>
    <property type="evidence" value="ECO:0007669"/>
    <property type="project" value="TreeGrafter"/>
</dbReference>
<dbReference type="PANTHER" id="PTHR42944:SF1">
    <property type="entry name" value="ADENINE DNA GLYCOSYLASE"/>
    <property type="match status" value="1"/>
</dbReference>
<evidence type="ECO:0000256" key="1">
    <source>
        <dbReference type="ARBA" id="ARBA00000843"/>
    </source>
</evidence>
<dbReference type="InterPro" id="IPR011257">
    <property type="entry name" value="DNA_glycosylase"/>
</dbReference>
<comment type="similarity">
    <text evidence="3">Belongs to the Nth/MutY family.</text>
</comment>
<organism evidence="16 17">
    <name type="scientific">Xylanimonas oleitrophica</name>
    <dbReference type="NCBI Taxonomy" id="2607479"/>
    <lineage>
        <taxon>Bacteria</taxon>
        <taxon>Bacillati</taxon>
        <taxon>Actinomycetota</taxon>
        <taxon>Actinomycetes</taxon>
        <taxon>Micrococcales</taxon>
        <taxon>Promicromonosporaceae</taxon>
        <taxon>Xylanimonas</taxon>
    </lineage>
</organism>
<evidence type="ECO:0000256" key="13">
    <source>
        <dbReference type="ARBA" id="ARBA00023295"/>
    </source>
</evidence>
<dbReference type="InterPro" id="IPR044298">
    <property type="entry name" value="MIG/MutY"/>
</dbReference>
<feature type="domain" description="HhH-GPD" evidence="15">
    <location>
        <begin position="128"/>
        <end position="280"/>
    </location>
</feature>
<dbReference type="GO" id="GO:0006284">
    <property type="term" value="P:base-excision repair"/>
    <property type="evidence" value="ECO:0007669"/>
    <property type="project" value="InterPro"/>
</dbReference>
<dbReference type="SUPFAM" id="SSF48150">
    <property type="entry name" value="DNA-glycosylase"/>
    <property type="match status" value="1"/>
</dbReference>
<dbReference type="InterPro" id="IPR003265">
    <property type="entry name" value="HhH-GPD_domain"/>
</dbReference>
<accession>A0A2W5WWJ4</accession>
<evidence type="ECO:0000256" key="5">
    <source>
        <dbReference type="ARBA" id="ARBA00022023"/>
    </source>
</evidence>
<comment type="caution">
    <text evidence="16">The sequence shown here is derived from an EMBL/GenBank/DDBJ whole genome shotgun (WGS) entry which is preliminary data.</text>
</comment>
<evidence type="ECO:0000256" key="14">
    <source>
        <dbReference type="SAM" id="MobiDB-lite"/>
    </source>
</evidence>
<dbReference type="InterPro" id="IPR023170">
    <property type="entry name" value="HhH_base_excis_C"/>
</dbReference>
<reference evidence="16 17" key="1">
    <citation type="submission" date="2018-06" db="EMBL/GenBank/DDBJ databases">
        <title>Whole genome sequencing of a novel hydrocarbon degrading bacterial strain, PW21 isolated from oil contaminated produced water sample.</title>
        <authorList>
            <person name="Nagkirti P."/>
            <person name="Shaikh A."/>
            <person name="Gowdaman V."/>
            <person name="Engineer A.E."/>
            <person name="Dagar S."/>
            <person name="Dhakephalkar P.K."/>
        </authorList>
    </citation>
    <scope>NUCLEOTIDE SEQUENCE [LARGE SCALE GENOMIC DNA]</scope>
    <source>
        <strain evidence="16 17">PW21</strain>
    </source>
</reference>
<keyword evidence="17" id="KW-1185">Reference proteome</keyword>
<dbReference type="AlphaFoldDB" id="A0A2W5WWJ4"/>
<dbReference type="SMART" id="SM00478">
    <property type="entry name" value="ENDO3c"/>
    <property type="match status" value="1"/>
</dbReference>
<evidence type="ECO:0000256" key="10">
    <source>
        <dbReference type="ARBA" id="ARBA00023004"/>
    </source>
</evidence>
<evidence type="ECO:0000256" key="2">
    <source>
        <dbReference type="ARBA" id="ARBA00001966"/>
    </source>
</evidence>
<keyword evidence="12" id="KW-0234">DNA repair</keyword>
<evidence type="ECO:0000313" key="17">
    <source>
        <dbReference type="Proteomes" id="UP000248783"/>
    </source>
</evidence>
<dbReference type="Gene3D" id="1.10.1670.10">
    <property type="entry name" value="Helix-hairpin-Helix base-excision DNA repair enzymes (C-terminal)"/>
    <property type="match status" value="1"/>
</dbReference>
<protein>
    <recommendedName>
        <fullName evidence="5">Adenine DNA glycosylase</fullName>
        <ecNumber evidence="4">3.2.2.31</ecNumber>
    </recommendedName>
</protein>
<dbReference type="InterPro" id="IPR004036">
    <property type="entry name" value="Endonuclease-III-like_CS2"/>
</dbReference>
<comment type="catalytic activity">
    <reaction evidence="1">
        <text>Hydrolyzes free adenine bases from 7,8-dihydro-8-oxoguanine:adenine mismatched double-stranded DNA, leaving an apurinic site.</text>
        <dbReference type="EC" id="3.2.2.31"/>
    </reaction>
</comment>
<sequence>MTACRTGQRYDISAGFRGCRARWLPPCRGGPQGQARAASLSARVAVLSLAAPLVPRPRAPRPGDYRVRVLRSPLPPGSRTPTSGHAGHEPDLDELVERTVGWFATARRDLPWRAADRTPWGVLVSEVMLQQTPVVRVEPAWRAWMERWPTPAHLAAASTADVLRAWDRLGYPRRALRLQECARAVVERHGGAVPDDEEALRALPGIGEYTAAAVRAFAFGRRSVVVDTNVRRVLARTITGAALPAPSPTAAERAVAAAVVPDGDADAAAWAAASMELGALVCTARSPHCLTDPGACPVADLCAWRAAGYPADEHAHRRRAQSWHGTDRQCRGRIMAVLRTAPGPVGRVALDAALATEPDDPQVTRCLGGLVEDGLVEQDDAGAYRLPED</sequence>
<evidence type="ECO:0000259" key="15">
    <source>
        <dbReference type="SMART" id="SM00478"/>
    </source>
</evidence>
<dbReference type="InterPro" id="IPR000445">
    <property type="entry name" value="HhH_motif"/>
</dbReference>
<evidence type="ECO:0000256" key="9">
    <source>
        <dbReference type="ARBA" id="ARBA00022801"/>
    </source>
</evidence>
<keyword evidence="10" id="KW-0408">Iron</keyword>
<evidence type="ECO:0000256" key="4">
    <source>
        <dbReference type="ARBA" id="ARBA00012045"/>
    </source>
</evidence>
<gene>
    <name evidence="16" type="ORF">DNL40_11200</name>
</gene>
<proteinExistence type="inferred from homology"/>
<dbReference type="GO" id="GO:0035485">
    <property type="term" value="F:adenine/guanine mispair binding"/>
    <property type="evidence" value="ECO:0007669"/>
    <property type="project" value="TreeGrafter"/>
</dbReference>
<dbReference type="Proteomes" id="UP000248783">
    <property type="component" value="Unassembled WGS sequence"/>
</dbReference>